<feature type="compositionally biased region" description="Polar residues" evidence="1">
    <location>
        <begin position="82"/>
        <end position="94"/>
    </location>
</feature>
<feature type="region of interest" description="Disordered" evidence="1">
    <location>
        <begin position="82"/>
        <end position="106"/>
    </location>
</feature>
<organism evidence="3 4">
    <name type="scientific">Paenibacillus baimaensis</name>
    <dbReference type="NCBI Taxonomy" id="2982185"/>
    <lineage>
        <taxon>Bacteria</taxon>
        <taxon>Bacillati</taxon>
        <taxon>Bacillota</taxon>
        <taxon>Bacilli</taxon>
        <taxon>Bacillales</taxon>
        <taxon>Paenibacillaceae</taxon>
        <taxon>Paenibacillus</taxon>
    </lineage>
</organism>
<reference evidence="3 4" key="1">
    <citation type="submission" date="2022-09" db="EMBL/GenBank/DDBJ databases">
        <authorList>
            <person name="Han X.L."/>
            <person name="Wang Q."/>
            <person name="Lu T."/>
        </authorList>
    </citation>
    <scope>NUCLEOTIDE SEQUENCE [LARGE SCALE GENOMIC DNA]</scope>
    <source>
        <strain evidence="3 4">WQ 127069</strain>
    </source>
</reference>
<sequence length="423" mass="46261">MKLSKKAITALSFTLGASLFISTAFADTLLGSGYDRLKGSAKNTAAQMEKGLNNYTIDALLTLKGNDQILFQTTISKKIDTTKQASEETTVTQDSEGKSSSNYSYSDKKQSVWKNGVDNKYHVTEYPDDAARGSRSLFTNPFNEKGAPEIEKIVDAVVGGLKDYVQVEERPDGGKAYSGSLSEAQVPAVVNAVSSYGIQQMIRDQSRMEKNAKMTDIESDIFVKKVVGTAVENKAGILENVTGDIFLSGKDKNGAQHDLTINVVVKLSGVGNTKIALPDLTGASVETVNQSGGLTSKYVGTYKNNIIMEKDGKLVKIGERTFEITSVENGKVAGKYYETVKPGFEANYPDKYNFNFEYNPSSTKSLSSFTYKNAKGEQENGQVHENGPGKIYVDLNIEIMNNNSYRSSNRPDFDGQFSRVFEE</sequence>
<keyword evidence="4" id="KW-1185">Reference proteome</keyword>
<dbReference type="EMBL" id="JAOQIO010000039">
    <property type="protein sequence ID" value="MCU6793246.1"/>
    <property type="molecule type" value="Genomic_DNA"/>
</dbReference>
<protein>
    <submittedName>
        <fullName evidence="3">Uncharacterized protein</fullName>
    </submittedName>
</protein>
<feature type="signal peptide" evidence="2">
    <location>
        <begin position="1"/>
        <end position="26"/>
    </location>
</feature>
<evidence type="ECO:0000313" key="3">
    <source>
        <dbReference type="EMBL" id="MCU6793246.1"/>
    </source>
</evidence>
<evidence type="ECO:0000256" key="1">
    <source>
        <dbReference type="SAM" id="MobiDB-lite"/>
    </source>
</evidence>
<comment type="caution">
    <text evidence="3">The sequence shown here is derived from an EMBL/GenBank/DDBJ whole genome shotgun (WGS) entry which is preliminary data.</text>
</comment>
<name>A0ABT2UF35_9BACL</name>
<keyword evidence="2" id="KW-0732">Signal</keyword>
<evidence type="ECO:0000313" key="4">
    <source>
        <dbReference type="Proteomes" id="UP001652445"/>
    </source>
</evidence>
<feature type="chain" id="PRO_5046428757" evidence="2">
    <location>
        <begin position="27"/>
        <end position="423"/>
    </location>
</feature>
<dbReference type="RefSeq" id="WP_262684549.1">
    <property type="nucleotide sequence ID" value="NZ_JAOQIO010000039.1"/>
</dbReference>
<evidence type="ECO:0000256" key="2">
    <source>
        <dbReference type="SAM" id="SignalP"/>
    </source>
</evidence>
<dbReference type="Proteomes" id="UP001652445">
    <property type="component" value="Unassembled WGS sequence"/>
</dbReference>
<gene>
    <name evidence="3" type="ORF">OB236_14085</name>
</gene>
<accession>A0ABT2UF35</accession>
<proteinExistence type="predicted"/>